<evidence type="ECO:0000259" key="12">
    <source>
        <dbReference type="Pfam" id="PF13476"/>
    </source>
</evidence>
<protein>
    <submittedName>
        <fullName evidence="15">AAA_23 domain-containing protein</fullName>
    </submittedName>
</protein>
<dbReference type="Pfam" id="PF13476">
    <property type="entry name" value="AAA_23"/>
    <property type="match status" value="1"/>
</dbReference>
<keyword evidence="10" id="KW-0234">DNA repair</keyword>
<comment type="subcellular location">
    <subcellularLocation>
        <location evidence="2">Chromosome</location>
    </subcellularLocation>
    <subcellularLocation>
        <location evidence="1">Nucleus</location>
    </subcellularLocation>
</comment>
<dbReference type="GO" id="GO:0035861">
    <property type="term" value="C:site of double-strand break"/>
    <property type="evidence" value="ECO:0007669"/>
    <property type="project" value="TreeGrafter"/>
</dbReference>
<evidence type="ECO:0000256" key="5">
    <source>
        <dbReference type="ARBA" id="ARBA00022741"/>
    </source>
</evidence>
<evidence type="ECO:0000256" key="10">
    <source>
        <dbReference type="ARBA" id="ARBA00023204"/>
    </source>
</evidence>
<evidence type="ECO:0000256" key="11">
    <source>
        <dbReference type="ARBA" id="ARBA00023242"/>
    </source>
</evidence>
<dbReference type="AlphaFoldDB" id="A0A183FTZ3"/>
<dbReference type="Gene3D" id="3.40.50.300">
    <property type="entry name" value="P-loop containing nucleotide triphosphate hydrolases"/>
    <property type="match status" value="1"/>
</dbReference>
<dbReference type="GO" id="GO:0000724">
    <property type="term" value="P:double-strand break repair via homologous recombination"/>
    <property type="evidence" value="ECO:0007669"/>
    <property type="project" value="TreeGrafter"/>
</dbReference>
<dbReference type="Proteomes" id="UP000050761">
    <property type="component" value="Unassembled WGS sequence"/>
</dbReference>
<dbReference type="InterPro" id="IPR027417">
    <property type="entry name" value="P-loop_NTPase"/>
</dbReference>
<keyword evidence="14" id="KW-1185">Reference proteome</keyword>
<evidence type="ECO:0000256" key="7">
    <source>
        <dbReference type="ARBA" id="ARBA00022840"/>
    </source>
</evidence>
<dbReference type="GO" id="GO:0003697">
    <property type="term" value="F:single-stranded DNA binding"/>
    <property type="evidence" value="ECO:0007669"/>
    <property type="project" value="TreeGrafter"/>
</dbReference>
<reference evidence="15" key="2">
    <citation type="submission" date="2019-09" db="UniProtKB">
        <authorList>
            <consortium name="WormBaseParasite"/>
        </authorList>
    </citation>
    <scope>IDENTIFICATION</scope>
</reference>
<dbReference type="WBParaSite" id="HPBE_0001160001-mRNA-1">
    <property type="protein sequence ID" value="HPBE_0001160001-mRNA-1"/>
    <property type="gene ID" value="HPBE_0001160001"/>
</dbReference>
<evidence type="ECO:0000313" key="13">
    <source>
        <dbReference type="EMBL" id="VDO89177.1"/>
    </source>
</evidence>
<evidence type="ECO:0000256" key="2">
    <source>
        <dbReference type="ARBA" id="ARBA00004286"/>
    </source>
</evidence>
<dbReference type="SUPFAM" id="SSF52540">
    <property type="entry name" value="P-loop containing nucleoside triphosphate hydrolases"/>
    <property type="match status" value="1"/>
</dbReference>
<dbReference type="OrthoDB" id="5867267at2759"/>
<organism evidence="14 15">
    <name type="scientific">Heligmosomoides polygyrus</name>
    <name type="common">Parasitic roundworm</name>
    <dbReference type="NCBI Taxonomy" id="6339"/>
    <lineage>
        <taxon>Eukaryota</taxon>
        <taxon>Metazoa</taxon>
        <taxon>Ecdysozoa</taxon>
        <taxon>Nematoda</taxon>
        <taxon>Chromadorea</taxon>
        <taxon>Rhabditida</taxon>
        <taxon>Rhabditina</taxon>
        <taxon>Rhabditomorpha</taxon>
        <taxon>Strongyloidea</taxon>
        <taxon>Heligmosomidae</taxon>
        <taxon>Heligmosomoides</taxon>
    </lineage>
</organism>
<dbReference type="GO" id="GO:0003684">
    <property type="term" value="F:damaged DNA binding"/>
    <property type="evidence" value="ECO:0007669"/>
    <property type="project" value="TreeGrafter"/>
</dbReference>
<keyword evidence="9" id="KW-0233">DNA recombination</keyword>
<dbReference type="EMBL" id="UZAH01027162">
    <property type="protein sequence ID" value="VDO89177.1"/>
    <property type="molecule type" value="Genomic_DNA"/>
</dbReference>
<reference evidence="13 14" key="1">
    <citation type="submission" date="2018-11" db="EMBL/GenBank/DDBJ databases">
        <authorList>
            <consortium name="Pathogen Informatics"/>
        </authorList>
    </citation>
    <scope>NUCLEOTIDE SEQUENCE [LARGE SCALE GENOMIC DNA]</scope>
</reference>
<keyword evidence="8" id="KW-0175">Coiled coil</keyword>
<keyword evidence="11" id="KW-0539">Nucleus</keyword>
<evidence type="ECO:0000313" key="14">
    <source>
        <dbReference type="Proteomes" id="UP000050761"/>
    </source>
</evidence>
<dbReference type="GO" id="GO:0030915">
    <property type="term" value="C:Smc5-Smc6 complex"/>
    <property type="evidence" value="ECO:0007669"/>
    <property type="project" value="TreeGrafter"/>
</dbReference>
<proteinExistence type="inferred from homology"/>
<evidence type="ECO:0000256" key="4">
    <source>
        <dbReference type="ARBA" id="ARBA00022454"/>
    </source>
</evidence>
<dbReference type="PANTHER" id="PTHR19306">
    <property type="entry name" value="STRUCTURAL MAINTENANCE OF CHROMOSOMES 5,6 SMC5, SMC6"/>
    <property type="match status" value="1"/>
</dbReference>
<feature type="domain" description="Rad50/SbcC-type AAA" evidence="12">
    <location>
        <begin position="28"/>
        <end position="252"/>
    </location>
</feature>
<gene>
    <name evidence="13" type="ORF">HPBE_LOCUS11597</name>
</gene>
<evidence type="ECO:0000313" key="15">
    <source>
        <dbReference type="WBParaSite" id="HPBE_0001160001-mRNA-1"/>
    </source>
</evidence>
<evidence type="ECO:0000256" key="9">
    <source>
        <dbReference type="ARBA" id="ARBA00023172"/>
    </source>
</evidence>
<keyword evidence="6" id="KW-0227">DNA damage</keyword>
<evidence type="ECO:0000256" key="3">
    <source>
        <dbReference type="ARBA" id="ARBA00006793"/>
    </source>
</evidence>
<evidence type="ECO:0000256" key="6">
    <source>
        <dbReference type="ARBA" id="ARBA00022763"/>
    </source>
</evidence>
<keyword evidence="5" id="KW-0547">Nucleotide-binding</keyword>
<comment type="similarity">
    <text evidence="3">Belongs to the SMC family. SMC6 subfamily.</text>
</comment>
<accession>A0A183FTZ3</accession>
<evidence type="ECO:0000256" key="8">
    <source>
        <dbReference type="ARBA" id="ARBA00023054"/>
    </source>
</evidence>
<dbReference type="GO" id="GO:0016887">
    <property type="term" value="F:ATP hydrolysis activity"/>
    <property type="evidence" value="ECO:0007669"/>
    <property type="project" value="InterPro"/>
</dbReference>
<sequence>GDSGGHSFCGSVGVITGSVEVAGRIAGIELENFMCHGRLKITFDTESNNCFYIGGPNGSGKSALFASLNIGLGGRGNDNDRGSSVKTYIKEGRSRAKIRVILTNRGIGSHPDYGEYIVVERTITPSASTYVLKSIEVTSIAIVSETVVSKKKSDLDQLRVRYGIQLNNPIFWMSQDRSRHFLQQMKPDRLYKVGFLDTFCWGLLVIQRFFRFSCTLLNSNTPGSVTTSAKEYQSMVEERRRLRSIQEMRNQQSEIGWMLLWCPLRDVLEVRLSSQSLVLIYSYSLITHF</sequence>
<keyword evidence="7" id="KW-0067">ATP-binding</keyword>
<accession>A0A3P7ZXV1</accession>
<name>A0A183FTZ3_HELPZ</name>
<evidence type="ECO:0000256" key="1">
    <source>
        <dbReference type="ARBA" id="ARBA00004123"/>
    </source>
</evidence>
<dbReference type="GO" id="GO:0005524">
    <property type="term" value="F:ATP binding"/>
    <property type="evidence" value="ECO:0007669"/>
    <property type="project" value="UniProtKB-KW"/>
</dbReference>
<keyword evidence="4" id="KW-0158">Chromosome</keyword>
<dbReference type="GO" id="GO:0005634">
    <property type="term" value="C:nucleus"/>
    <property type="evidence" value="ECO:0007669"/>
    <property type="project" value="UniProtKB-SubCell"/>
</dbReference>
<dbReference type="PANTHER" id="PTHR19306:SF6">
    <property type="entry name" value="STRUCTURAL MAINTENANCE OF CHROMOSOMES PROTEIN 6"/>
    <property type="match status" value="1"/>
</dbReference>
<dbReference type="InterPro" id="IPR038729">
    <property type="entry name" value="Rad50/SbcC_AAA"/>
</dbReference>